<dbReference type="OrthoDB" id="690068at2759"/>
<dbReference type="InterPro" id="IPR036638">
    <property type="entry name" value="HLH_DNA-bd_sf"/>
</dbReference>
<keyword evidence="3" id="KW-1185">Reference proteome</keyword>
<dbReference type="VEuPathDB" id="FungiDB:PV06_11765"/>
<dbReference type="GeneID" id="27363839"/>
<feature type="compositionally biased region" description="Acidic residues" evidence="1">
    <location>
        <begin position="46"/>
        <end position="61"/>
    </location>
</feature>
<name>A0A0D2BEJ6_9EURO</name>
<feature type="region of interest" description="Disordered" evidence="1">
    <location>
        <begin position="46"/>
        <end position="78"/>
    </location>
</feature>
<dbReference type="Gene3D" id="4.10.280.10">
    <property type="entry name" value="Helix-loop-helix DNA-binding domain"/>
    <property type="match status" value="1"/>
</dbReference>
<sequence length="78" mass="9030">MEMHRLAILQAGIEYVRYLESCVAQLKTENEKQKTMGMPRMQMIEGDEFGDEEEEEDEVEDVPPQNNPTTARGDRNAR</sequence>
<evidence type="ECO:0000313" key="2">
    <source>
        <dbReference type="EMBL" id="KIW35917.1"/>
    </source>
</evidence>
<proteinExistence type="predicted"/>
<dbReference type="STRING" id="215243.A0A0D2BEJ6"/>
<evidence type="ECO:0000313" key="3">
    <source>
        <dbReference type="Proteomes" id="UP000053342"/>
    </source>
</evidence>
<dbReference type="HOGENOM" id="CLU_2622051_0_0_1"/>
<organism evidence="2 3">
    <name type="scientific">Exophiala oligosperma</name>
    <dbReference type="NCBI Taxonomy" id="215243"/>
    <lineage>
        <taxon>Eukaryota</taxon>
        <taxon>Fungi</taxon>
        <taxon>Dikarya</taxon>
        <taxon>Ascomycota</taxon>
        <taxon>Pezizomycotina</taxon>
        <taxon>Eurotiomycetes</taxon>
        <taxon>Chaetothyriomycetidae</taxon>
        <taxon>Chaetothyriales</taxon>
        <taxon>Herpotrichiellaceae</taxon>
        <taxon>Exophiala</taxon>
    </lineage>
</organism>
<dbReference type="GO" id="GO:0046983">
    <property type="term" value="F:protein dimerization activity"/>
    <property type="evidence" value="ECO:0007669"/>
    <property type="project" value="InterPro"/>
</dbReference>
<evidence type="ECO:0008006" key="4">
    <source>
        <dbReference type="Google" id="ProtNLM"/>
    </source>
</evidence>
<gene>
    <name evidence="2" type="ORF">PV06_11765</name>
</gene>
<reference evidence="2 3" key="1">
    <citation type="submission" date="2015-01" db="EMBL/GenBank/DDBJ databases">
        <title>The Genome Sequence of Exophiala oligosperma CBS72588.</title>
        <authorList>
            <consortium name="The Broad Institute Genomics Platform"/>
            <person name="Cuomo C."/>
            <person name="de Hoog S."/>
            <person name="Gorbushina A."/>
            <person name="Stielow B."/>
            <person name="Teixiera M."/>
            <person name="Abouelleil A."/>
            <person name="Chapman S.B."/>
            <person name="Priest M."/>
            <person name="Young S.K."/>
            <person name="Wortman J."/>
            <person name="Nusbaum C."/>
            <person name="Birren B."/>
        </authorList>
    </citation>
    <scope>NUCLEOTIDE SEQUENCE [LARGE SCALE GENOMIC DNA]</scope>
    <source>
        <strain evidence="2 3">CBS 72588</strain>
    </source>
</reference>
<evidence type="ECO:0000256" key="1">
    <source>
        <dbReference type="SAM" id="MobiDB-lite"/>
    </source>
</evidence>
<dbReference type="AlphaFoldDB" id="A0A0D2BEJ6"/>
<dbReference type="EMBL" id="KN847391">
    <property type="protein sequence ID" value="KIW35917.1"/>
    <property type="molecule type" value="Genomic_DNA"/>
</dbReference>
<dbReference type="Proteomes" id="UP000053342">
    <property type="component" value="Unassembled WGS sequence"/>
</dbReference>
<dbReference type="RefSeq" id="XP_016256133.1">
    <property type="nucleotide sequence ID" value="XM_016413491.1"/>
</dbReference>
<protein>
    <recommendedName>
        <fullName evidence="4">BHLH domain-containing protein</fullName>
    </recommendedName>
</protein>
<accession>A0A0D2BEJ6</accession>